<reference evidence="1 2" key="1">
    <citation type="submission" date="2019-06" db="EMBL/GenBank/DDBJ databases">
        <title>A chromosomal-level reference genome of Carpinus fangiana (Coryloideae, Betulaceae).</title>
        <authorList>
            <person name="Yang X."/>
            <person name="Wang Z."/>
            <person name="Zhang L."/>
            <person name="Hao G."/>
            <person name="Liu J."/>
            <person name="Yang Y."/>
        </authorList>
    </citation>
    <scope>NUCLEOTIDE SEQUENCE [LARGE SCALE GENOMIC DNA]</scope>
    <source>
        <strain evidence="1">Cfa_2016G</strain>
        <tissue evidence="1">Leaf</tissue>
    </source>
</reference>
<dbReference type="EMBL" id="VIBQ01000057">
    <property type="protein sequence ID" value="KAB8532585.1"/>
    <property type="molecule type" value="Genomic_DNA"/>
</dbReference>
<organism evidence="1 2">
    <name type="scientific">Carpinus fangiana</name>
    <dbReference type="NCBI Taxonomy" id="176857"/>
    <lineage>
        <taxon>Eukaryota</taxon>
        <taxon>Viridiplantae</taxon>
        <taxon>Streptophyta</taxon>
        <taxon>Embryophyta</taxon>
        <taxon>Tracheophyta</taxon>
        <taxon>Spermatophyta</taxon>
        <taxon>Magnoliopsida</taxon>
        <taxon>eudicotyledons</taxon>
        <taxon>Gunneridae</taxon>
        <taxon>Pentapetalae</taxon>
        <taxon>rosids</taxon>
        <taxon>fabids</taxon>
        <taxon>Fagales</taxon>
        <taxon>Betulaceae</taxon>
        <taxon>Carpinus</taxon>
    </lineage>
</organism>
<dbReference type="Proteomes" id="UP000327013">
    <property type="component" value="Unassembled WGS sequence"/>
</dbReference>
<comment type="caution">
    <text evidence="1">The sequence shown here is derived from an EMBL/GenBank/DDBJ whole genome shotgun (WGS) entry which is preliminary data.</text>
</comment>
<protein>
    <submittedName>
        <fullName evidence="1">Uncharacterized protein</fullName>
    </submittedName>
</protein>
<accession>A0A5N6L1A6</accession>
<proteinExistence type="predicted"/>
<evidence type="ECO:0000313" key="1">
    <source>
        <dbReference type="EMBL" id="KAB8532585.1"/>
    </source>
</evidence>
<name>A0A5N6L1A6_9ROSI</name>
<sequence>MPRKEASGAASEDEVVAVAVMTATECESGVGDEDEDAYRQLARGLVELVEPAEVLVRTTLHASDAIPCQFCPVIIAHTTYYCSSATGRMHCKTGQPLNDAPSYAACYPCVLDPEDIKPCEIVEGKSSRESLHCVRRRNLKKLGSRESSTAKVTSAIDYTSIPGFIFTSHLVCA</sequence>
<gene>
    <name evidence="1" type="ORF">FH972_025530</name>
</gene>
<dbReference type="AlphaFoldDB" id="A0A5N6L1A6"/>
<evidence type="ECO:0000313" key="2">
    <source>
        <dbReference type="Proteomes" id="UP000327013"/>
    </source>
</evidence>
<keyword evidence="2" id="KW-1185">Reference proteome</keyword>